<dbReference type="EMBL" id="VBRY01000005">
    <property type="protein sequence ID" value="TLS67526.1"/>
    <property type="molecule type" value="Genomic_DNA"/>
</dbReference>
<name>A0A5R9GM96_9PROT</name>
<dbReference type="InterPro" id="IPR039379">
    <property type="entry name" value="Protoglobin_sensor_dom"/>
</dbReference>
<reference evidence="2 3" key="1">
    <citation type="journal article" date="2019" name="Appl. Environ. Microbiol.">
        <title>Environmental Evidence and Genomic Insight of Iron-oxidizing Bacteria Preference Towards More Corrosion Resistant Stainless Steel at Higher Salinities.</title>
        <authorList>
            <person name="Garrison C.E."/>
            <person name="Price K.A."/>
            <person name="Field E.K."/>
        </authorList>
    </citation>
    <scope>NUCLEOTIDE SEQUENCE [LARGE SCALE GENOMIC DNA]</scope>
    <source>
        <strain evidence="2 3">P3</strain>
    </source>
</reference>
<dbReference type="InterPro" id="IPR009050">
    <property type="entry name" value="Globin-like_sf"/>
</dbReference>
<dbReference type="RefSeq" id="WP_138238962.1">
    <property type="nucleotide sequence ID" value="NZ_VBRY01000005.1"/>
</dbReference>
<keyword evidence="3" id="KW-1185">Reference proteome</keyword>
<dbReference type="Proteomes" id="UP000306585">
    <property type="component" value="Unassembled WGS sequence"/>
</dbReference>
<dbReference type="Pfam" id="PF11563">
    <property type="entry name" value="Protoglobin"/>
    <property type="match status" value="1"/>
</dbReference>
<dbReference type="OrthoDB" id="5298191at2"/>
<dbReference type="InterPro" id="IPR012292">
    <property type="entry name" value="Globin/Proto"/>
</dbReference>
<gene>
    <name evidence="2" type="ORF">FEF65_06305</name>
</gene>
<dbReference type="InterPro" id="IPR044398">
    <property type="entry name" value="Globin-sensor_dom"/>
</dbReference>
<evidence type="ECO:0000313" key="2">
    <source>
        <dbReference type="EMBL" id="TLS67526.1"/>
    </source>
</evidence>
<dbReference type="AlphaFoldDB" id="A0A5R9GM96"/>
<evidence type="ECO:0000259" key="1">
    <source>
        <dbReference type="Pfam" id="PF11563"/>
    </source>
</evidence>
<dbReference type="GO" id="GO:0019825">
    <property type="term" value="F:oxygen binding"/>
    <property type="evidence" value="ECO:0007669"/>
    <property type="project" value="InterPro"/>
</dbReference>
<feature type="domain" description="Globin-sensor" evidence="1">
    <location>
        <begin position="6"/>
        <end position="151"/>
    </location>
</feature>
<dbReference type="GO" id="GO:0020037">
    <property type="term" value="F:heme binding"/>
    <property type="evidence" value="ECO:0007669"/>
    <property type="project" value="InterPro"/>
</dbReference>
<dbReference type="SUPFAM" id="SSF46458">
    <property type="entry name" value="Globin-like"/>
    <property type="match status" value="1"/>
</dbReference>
<dbReference type="CDD" id="cd01068">
    <property type="entry name" value="globin_sensor"/>
    <property type="match status" value="1"/>
</dbReference>
<proteinExistence type="predicted"/>
<evidence type="ECO:0000313" key="3">
    <source>
        <dbReference type="Proteomes" id="UP000306585"/>
    </source>
</evidence>
<protein>
    <recommendedName>
        <fullName evidence="1">Globin-sensor domain-containing protein</fullName>
    </recommendedName>
</protein>
<dbReference type="Gene3D" id="1.10.490.10">
    <property type="entry name" value="Globins"/>
    <property type="match status" value="1"/>
</dbReference>
<sequence length="173" mass="19466">MAQATKESFEKAKAFNKFDEIYAPVLPGLKDIVMKHQDAITDAFYGALSNDPIAAKIVAGRVDQLKATHKVWMEELFNGTYGDAYFDRRYKIGETHVKAKIAPYFVEVITSFLRRAFAEILIKEDPAALQAALAILDLDALIIVGAYHEDRMRRMSEVTGMNQKLLETLMSFG</sequence>
<accession>A0A5R9GM96</accession>
<comment type="caution">
    <text evidence="2">The sequence shown here is derived from an EMBL/GenBank/DDBJ whole genome shotgun (WGS) entry which is preliminary data.</text>
</comment>
<organism evidence="2 3">
    <name type="scientific">Mariprofundus erugo</name>
    <dbReference type="NCBI Taxonomy" id="2528639"/>
    <lineage>
        <taxon>Bacteria</taxon>
        <taxon>Pseudomonadati</taxon>
        <taxon>Pseudomonadota</taxon>
        <taxon>Candidatius Mariprofundia</taxon>
        <taxon>Mariprofundales</taxon>
        <taxon>Mariprofundaceae</taxon>
        <taxon>Mariprofundus</taxon>
    </lineage>
</organism>